<sequence>MKLMELIMAIKRSLLSIAIGGTLLASSIAPQTASAASLSDMVEDLYGSFTSADTSSYTSASGRQVYSGGAVSIRFHQKDVNLVNFQAPNVGIGCNGIDFFAGSIDLMSKDELVQVGRNIAAAATVYAFRLALNSVCASCNAIMTNIQNMVNQMNRLAEMSCEDALAVMENETKDFRKDMADTAANKWMKDVALSTTGDWADGLTKFTDNWRKNMDEEGVTKADIAAKNPISLKEFTDKGYLIAYNTEASKVIFSWLPEADGRAALWSVLSENADCPDDANKESKGMMCGLLPKYRHRLIDFFMGDQKNADANSTKVGEYQMILPECKSSETITSTDTYTYKICKYTSNNVAHNLNDGSKYLPMVTTWMENVFGTNAYDKDKPTVIKTDALCDVNDNVEENSSLFSVLNTINTRTLSDTQAALIGILGTDYTRDLYKMDRNGMVTSKSEEIATCSMRVHLLEKHARASLATTIKGLNRAIDNAIEVVKDDTRWDDRASFESIKDYLCTLAVNENDVQDLLPGLTDVKAGKFVIAPPSSCASAVGVR</sequence>
<evidence type="ECO:0008006" key="4">
    <source>
        <dbReference type="Google" id="ProtNLM"/>
    </source>
</evidence>
<dbReference type="AlphaFoldDB" id="A0A2S3R1S6"/>
<evidence type="ECO:0000256" key="1">
    <source>
        <dbReference type="SAM" id="SignalP"/>
    </source>
</evidence>
<proteinExistence type="predicted"/>
<protein>
    <recommendedName>
        <fullName evidence="4">Conjugal transfer protein</fullName>
    </recommendedName>
</protein>
<dbReference type="Proteomes" id="UP000237466">
    <property type="component" value="Unassembled WGS sequence"/>
</dbReference>
<reference evidence="2 3" key="1">
    <citation type="journal article" date="2018" name="Front. Microbiol.">
        <title>Phylogeny of Vibrio vulnificus from the Analysis of the Core-Genome: Implications for Intra-Species Taxonomy.</title>
        <authorList>
            <person name="Roig F.J."/>
            <person name="Gonzalez-Candelas F."/>
            <person name="Sanjuan E."/>
            <person name="Fouz B."/>
            <person name="Feil E.J."/>
            <person name="Llorens C."/>
            <person name="Baker-Austin C."/>
            <person name="Oliver J.D."/>
            <person name="Danin-Poleg Y."/>
            <person name="Gibas C.J."/>
            <person name="Kashi Y."/>
            <person name="Gulig P.A."/>
            <person name="Morrison S.S."/>
            <person name="Amaro C."/>
        </authorList>
    </citation>
    <scope>NUCLEOTIDE SEQUENCE [LARGE SCALE GENOMIC DNA]</scope>
    <source>
        <strain evidence="2 3">CECT4608</strain>
    </source>
</reference>
<keyword evidence="1" id="KW-0732">Signal</keyword>
<comment type="caution">
    <text evidence="2">The sequence shown here is derived from an EMBL/GenBank/DDBJ whole genome shotgun (WGS) entry which is preliminary data.</text>
</comment>
<evidence type="ECO:0000313" key="2">
    <source>
        <dbReference type="EMBL" id="POB47068.1"/>
    </source>
</evidence>
<feature type="signal peptide" evidence="1">
    <location>
        <begin position="1"/>
        <end position="35"/>
    </location>
</feature>
<name>A0A2S3R1S6_VIBVL</name>
<gene>
    <name evidence="2" type="ORF">CRN52_13400</name>
</gene>
<dbReference type="InterPro" id="IPR010927">
    <property type="entry name" value="T4SS_TraH"/>
</dbReference>
<feature type="chain" id="PRO_5015622986" description="Conjugal transfer protein" evidence="1">
    <location>
        <begin position="36"/>
        <end position="545"/>
    </location>
</feature>
<dbReference type="Pfam" id="PF06122">
    <property type="entry name" value="TraH"/>
    <property type="match status" value="1"/>
</dbReference>
<accession>A0A2S3R1S6</accession>
<organism evidence="2 3">
    <name type="scientific">Vibrio vulnificus</name>
    <dbReference type="NCBI Taxonomy" id="672"/>
    <lineage>
        <taxon>Bacteria</taxon>
        <taxon>Pseudomonadati</taxon>
        <taxon>Pseudomonadota</taxon>
        <taxon>Gammaproteobacteria</taxon>
        <taxon>Vibrionales</taxon>
        <taxon>Vibrionaceae</taxon>
        <taxon>Vibrio</taxon>
    </lineage>
</organism>
<evidence type="ECO:0000313" key="3">
    <source>
        <dbReference type="Proteomes" id="UP000237466"/>
    </source>
</evidence>
<dbReference type="EMBL" id="PDGH01000101">
    <property type="protein sequence ID" value="POB47068.1"/>
    <property type="molecule type" value="Genomic_DNA"/>
</dbReference>